<reference evidence="3 4" key="1">
    <citation type="submission" date="2022-07" db="EMBL/GenBank/DDBJ databases">
        <title>Methylomonas rivi sp. nov., Methylomonas rosea sp. nov., Methylomonas aureus sp. nov. and Methylomonas subterranea sp. nov., four novel methanotrophs isolated from a freshwater creek and the deep terrestrial subsurface.</title>
        <authorList>
            <person name="Abin C."/>
            <person name="Sankaranarayanan K."/>
            <person name="Garner C."/>
            <person name="Sindelar R."/>
            <person name="Kotary K."/>
            <person name="Garner R."/>
            <person name="Barclay S."/>
            <person name="Lawson P."/>
            <person name="Krumholz L."/>
        </authorList>
    </citation>
    <scope>NUCLEOTIDE SEQUENCE [LARGE SCALE GENOMIC DNA]</scope>
    <source>
        <strain evidence="3 4">WSC-7</strain>
    </source>
</reference>
<keyword evidence="1" id="KW-0175">Coiled coil</keyword>
<dbReference type="RefSeq" id="WP_256605375.1">
    <property type="nucleotide sequence ID" value="NZ_JANIBL010000003.1"/>
</dbReference>
<feature type="domain" description="Phage tail tape measure protein" evidence="2">
    <location>
        <begin position="210"/>
        <end position="401"/>
    </location>
</feature>
<sequence length="659" mass="69168">MSSAAEAAEAELRLKFVDKGATTGIDKYAKHVEQITKRTEDLATQSNSRQRTSYERLSLARETLGIRSETKIREEMRKTTAAYQELRKSGTATQDELTRAAEKTRQKITKLTNEMGKLTKEQQKAAKAAKDFETAQGRIRTGVAVGAGVAAAGYALKSPVMNAMSFDERLASMANTAYPERTASGRLQGAKALEAVINRSVDLKQGGGGTRDQAAEALDALIAKGTLTREQSTAFLPTVMRTAYGSSAAPVDIANLASALVGQNIVGNERDLKRALNMVTASGQAGGFEIKDMARALPGQLAVGKTAGLVGLPGLQKILTMNQAAIMTAGDTSTAGNNVLNLLTKLSSGDTAKDFDKAGGGDLNKFLIEQRIKGIDAVDAWMNLIDKLSLRDPQMKAALAKLEKAGNKADQQAAIESISQLAEGGVIGKFFQDMQARAALFGMRNKALTERVGGFISANNTEFGANDLNFETMAGTGAAALRNAEQEAAIRQKDAMDKLIPTITRASEIFVDLSQKYPNLSAAVVGATPPIIALGTAAGLSALAMGGGKGGRFAELATKWGGRGAGTFGVLGAATAGYAVGDMLVRPGIDKLTQWGTGDKNATLGTALADYFNKPAQKSEVHLTVESTAPGFMVKQKSKSDGVSVTTKGNTGNLFNGAP</sequence>
<comment type="caution">
    <text evidence="3">The sequence shown here is derived from an EMBL/GenBank/DDBJ whole genome shotgun (WGS) entry which is preliminary data.</text>
</comment>
<dbReference type="Proteomes" id="UP001524570">
    <property type="component" value="Unassembled WGS sequence"/>
</dbReference>
<evidence type="ECO:0000256" key="1">
    <source>
        <dbReference type="SAM" id="Coils"/>
    </source>
</evidence>
<dbReference type="InterPro" id="IPR010090">
    <property type="entry name" value="Phage_tape_meas"/>
</dbReference>
<evidence type="ECO:0000259" key="2">
    <source>
        <dbReference type="Pfam" id="PF10145"/>
    </source>
</evidence>
<organism evidence="3 4">
    <name type="scientific">Methylomonas rosea</name>
    <dbReference type="NCBI Taxonomy" id="2952227"/>
    <lineage>
        <taxon>Bacteria</taxon>
        <taxon>Pseudomonadati</taxon>
        <taxon>Pseudomonadota</taxon>
        <taxon>Gammaproteobacteria</taxon>
        <taxon>Methylococcales</taxon>
        <taxon>Methylococcaceae</taxon>
        <taxon>Methylomonas</taxon>
    </lineage>
</organism>
<name>A0ABT1TMV4_9GAMM</name>
<dbReference type="Pfam" id="PF10145">
    <property type="entry name" value="PhageMin_Tail"/>
    <property type="match status" value="1"/>
</dbReference>
<keyword evidence="4" id="KW-1185">Reference proteome</keyword>
<gene>
    <name evidence="3" type="ORF">NP589_01595</name>
</gene>
<accession>A0ABT1TMV4</accession>
<proteinExistence type="predicted"/>
<feature type="coiled-coil region" evidence="1">
    <location>
        <begin position="94"/>
        <end position="128"/>
    </location>
</feature>
<dbReference type="EMBL" id="JANIBL010000003">
    <property type="protein sequence ID" value="MCQ8116098.1"/>
    <property type="molecule type" value="Genomic_DNA"/>
</dbReference>
<evidence type="ECO:0000313" key="3">
    <source>
        <dbReference type="EMBL" id="MCQ8116098.1"/>
    </source>
</evidence>
<evidence type="ECO:0000313" key="4">
    <source>
        <dbReference type="Proteomes" id="UP001524570"/>
    </source>
</evidence>
<protein>
    <submittedName>
        <fullName evidence="3">Phage tail tape measure protein</fullName>
    </submittedName>
</protein>